<proteinExistence type="predicted"/>
<evidence type="ECO:0000313" key="2">
    <source>
        <dbReference type="Proteomes" id="UP000276133"/>
    </source>
</evidence>
<accession>A0A3M7R5N7</accession>
<dbReference type="Proteomes" id="UP000276133">
    <property type="component" value="Unassembled WGS sequence"/>
</dbReference>
<gene>
    <name evidence="1" type="ORF">BpHYR1_041087</name>
</gene>
<dbReference type="AlphaFoldDB" id="A0A3M7R5N7"/>
<keyword evidence="2" id="KW-1185">Reference proteome</keyword>
<dbReference type="EMBL" id="REGN01004154">
    <property type="protein sequence ID" value="RNA18897.1"/>
    <property type="molecule type" value="Genomic_DNA"/>
</dbReference>
<name>A0A3M7R5N7_BRAPC</name>
<organism evidence="1 2">
    <name type="scientific">Brachionus plicatilis</name>
    <name type="common">Marine rotifer</name>
    <name type="synonym">Brachionus muelleri</name>
    <dbReference type="NCBI Taxonomy" id="10195"/>
    <lineage>
        <taxon>Eukaryota</taxon>
        <taxon>Metazoa</taxon>
        <taxon>Spiralia</taxon>
        <taxon>Gnathifera</taxon>
        <taxon>Rotifera</taxon>
        <taxon>Eurotatoria</taxon>
        <taxon>Monogononta</taxon>
        <taxon>Pseudotrocha</taxon>
        <taxon>Ploima</taxon>
        <taxon>Brachionidae</taxon>
        <taxon>Brachionus</taxon>
    </lineage>
</organism>
<protein>
    <submittedName>
        <fullName evidence="1">Uncharacterized protein</fullName>
    </submittedName>
</protein>
<reference evidence="1 2" key="1">
    <citation type="journal article" date="2018" name="Sci. Rep.">
        <title>Genomic signatures of local adaptation to the degree of environmental predictability in rotifers.</title>
        <authorList>
            <person name="Franch-Gras L."/>
            <person name="Hahn C."/>
            <person name="Garcia-Roger E.M."/>
            <person name="Carmona M.J."/>
            <person name="Serra M."/>
            <person name="Gomez A."/>
        </authorList>
    </citation>
    <scope>NUCLEOTIDE SEQUENCE [LARGE SCALE GENOMIC DNA]</scope>
    <source>
        <strain evidence="1">HYR1</strain>
    </source>
</reference>
<comment type="caution">
    <text evidence="1">The sequence shown here is derived from an EMBL/GenBank/DDBJ whole genome shotgun (WGS) entry which is preliminary data.</text>
</comment>
<sequence length="97" mass="11641">MKFSLDSTTTSKILLNNKNNIFFYNYGNCCSVNNNAFINTHTRLFFFPENQSPLYKNLEKERERERNKKRLIRHNVKCCWFTLAQRQMTMTFKSSGK</sequence>
<evidence type="ECO:0000313" key="1">
    <source>
        <dbReference type="EMBL" id="RNA18897.1"/>
    </source>
</evidence>